<evidence type="ECO:0000256" key="1">
    <source>
        <dbReference type="SAM" id="MobiDB-lite"/>
    </source>
</evidence>
<accession>A2WPR5</accession>
<organism evidence="3 4">
    <name type="scientific">Oryza sativa subsp. indica</name>
    <name type="common">Rice</name>
    <dbReference type="NCBI Taxonomy" id="39946"/>
    <lineage>
        <taxon>Eukaryota</taxon>
        <taxon>Viridiplantae</taxon>
        <taxon>Streptophyta</taxon>
        <taxon>Embryophyta</taxon>
        <taxon>Tracheophyta</taxon>
        <taxon>Spermatophyta</taxon>
        <taxon>Magnoliopsida</taxon>
        <taxon>Liliopsida</taxon>
        <taxon>Poales</taxon>
        <taxon>Poaceae</taxon>
        <taxon>BOP clade</taxon>
        <taxon>Oryzoideae</taxon>
        <taxon>Oryzeae</taxon>
        <taxon>Oryzinae</taxon>
        <taxon>Oryza</taxon>
        <taxon>Oryza sativa</taxon>
    </lineage>
</organism>
<dbReference type="Gramene" id="BGIOSGA001690-TA">
    <property type="protein sequence ID" value="BGIOSGA001690-PA"/>
    <property type="gene ID" value="BGIOSGA001690"/>
</dbReference>
<feature type="region of interest" description="Disordered" evidence="1">
    <location>
        <begin position="181"/>
        <end position="209"/>
    </location>
</feature>
<reference evidence="3 4" key="1">
    <citation type="journal article" date="2005" name="PLoS Biol.">
        <title>The genomes of Oryza sativa: a history of duplications.</title>
        <authorList>
            <person name="Yu J."/>
            <person name="Wang J."/>
            <person name="Lin W."/>
            <person name="Li S."/>
            <person name="Li H."/>
            <person name="Zhou J."/>
            <person name="Ni P."/>
            <person name="Dong W."/>
            <person name="Hu S."/>
            <person name="Zeng C."/>
            <person name="Zhang J."/>
            <person name="Zhang Y."/>
            <person name="Li R."/>
            <person name="Xu Z."/>
            <person name="Li S."/>
            <person name="Li X."/>
            <person name="Zheng H."/>
            <person name="Cong L."/>
            <person name="Lin L."/>
            <person name="Yin J."/>
            <person name="Geng J."/>
            <person name="Li G."/>
            <person name="Shi J."/>
            <person name="Liu J."/>
            <person name="Lv H."/>
            <person name="Li J."/>
            <person name="Wang J."/>
            <person name="Deng Y."/>
            <person name="Ran L."/>
            <person name="Shi X."/>
            <person name="Wang X."/>
            <person name="Wu Q."/>
            <person name="Li C."/>
            <person name="Ren X."/>
            <person name="Wang J."/>
            <person name="Wang X."/>
            <person name="Li D."/>
            <person name="Liu D."/>
            <person name="Zhang X."/>
            <person name="Ji Z."/>
            <person name="Zhao W."/>
            <person name="Sun Y."/>
            <person name="Zhang Z."/>
            <person name="Bao J."/>
            <person name="Han Y."/>
            <person name="Dong L."/>
            <person name="Ji J."/>
            <person name="Chen P."/>
            <person name="Wu S."/>
            <person name="Liu J."/>
            <person name="Xiao Y."/>
            <person name="Bu D."/>
            <person name="Tan J."/>
            <person name="Yang L."/>
            <person name="Ye C."/>
            <person name="Zhang J."/>
            <person name="Xu J."/>
            <person name="Zhou Y."/>
            <person name="Yu Y."/>
            <person name="Zhang B."/>
            <person name="Zhuang S."/>
            <person name="Wei H."/>
            <person name="Liu B."/>
            <person name="Lei M."/>
            <person name="Yu H."/>
            <person name="Li Y."/>
            <person name="Xu H."/>
            <person name="Wei S."/>
            <person name="He X."/>
            <person name="Fang L."/>
            <person name="Zhang Z."/>
            <person name="Zhang Y."/>
            <person name="Huang X."/>
            <person name="Su Z."/>
            <person name="Tong W."/>
            <person name="Li J."/>
            <person name="Tong Z."/>
            <person name="Li S."/>
            <person name="Ye J."/>
            <person name="Wang L."/>
            <person name="Fang L."/>
            <person name="Lei T."/>
            <person name="Chen C."/>
            <person name="Chen H."/>
            <person name="Xu Z."/>
            <person name="Li H."/>
            <person name="Huang H."/>
            <person name="Zhang F."/>
            <person name="Xu H."/>
            <person name="Li N."/>
            <person name="Zhao C."/>
            <person name="Li S."/>
            <person name="Dong L."/>
            <person name="Huang Y."/>
            <person name="Li L."/>
            <person name="Xi Y."/>
            <person name="Qi Q."/>
            <person name="Li W."/>
            <person name="Zhang B."/>
            <person name="Hu W."/>
            <person name="Zhang Y."/>
            <person name="Tian X."/>
            <person name="Jiao Y."/>
            <person name="Liang X."/>
            <person name="Jin J."/>
            <person name="Gao L."/>
            <person name="Zheng W."/>
            <person name="Hao B."/>
            <person name="Liu S."/>
            <person name="Wang W."/>
            <person name="Yuan L."/>
            <person name="Cao M."/>
            <person name="McDermott J."/>
            <person name="Samudrala R."/>
            <person name="Wang J."/>
            <person name="Wong G.K."/>
            <person name="Yang H."/>
        </authorList>
    </citation>
    <scope>NUCLEOTIDE SEQUENCE [LARGE SCALE GENOMIC DNA]</scope>
    <source>
        <strain evidence="4">cv. 93-11</strain>
    </source>
</reference>
<dbReference type="PANTHER" id="PTHR33889:SF1">
    <property type="entry name" value="OS03G0834800 PROTEIN"/>
    <property type="match status" value="1"/>
</dbReference>
<dbReference type="HOGENOM" id="CLU_1247131_0_0_1"/>
<dbReference type="Pfam" id="PF24964">
    <property type="entry name" value="DUF7769"/>
    <property type="match status" value="1"/>
</dbReference>
<evidence type="ECO:0000313" key="4">
    <source>
        <dbReference type="Proteomes" id="UP000007015"/>
    </source>
</evidence>
<feature type="region of interest" description="Disordered" evidence="1">
    <location>
        <begin position="1"/>
        <end position="28"/>
    </location>
</feature>
<evidence type="ECO:0000259" key="2">
    <source>
        <dbReference type="Pfam" id="PF24964"/>
    </source>
</evidence>
<feature type="compositionally biased region" description="Low complexity" evidence="1">
    <location>
        <begin position="186"/>
        <end position="209"/>
    </location>
</feature>
<feature type="domain" description="DUF7769" evidence="2">
    <location>
        <begin position="160"/>
        <end position="189"/>
    </location>
</feature>
<name>A2WPR5_ORYSI</name>
<dbReference type="PANTHER" id="PTHR33889">
    <property type="entry name" value="OS04G0681850 PROTEIN"/>
    <property type="match status" value="1"/>
</dbReference>
<dbReference type="Proteomes" id="UP000007015">
    <property type="component" value="Chromosome 1"/>
</dbReference>
<dbReference type="AlphaFoldDB" id="A2WPR5"/>
<keyword evidence="4" id="KW-1185">Reference proteome</keyword>
<protein>
    <recommendedName>
        <fullName evidence="2">DUF7769 domain-containing protein</fullName>
    </recommendedName>
</protein>
<gene>
    <name evidence="3" type="ORF">OsI_01845</name>
</gene>
<sequence>MVTDLNLSPEEEGDGGALPNLNGGEADMEEDGRLAAGQGDNLDQVEWQAHVHALHVFDLNLHPFDLNFEVTEEEEQIHLAYDHQHMEHDLHVNAHVYEEQQQVEDGDDALQLELEALENYLQDYGVYADAVNVVFDVEELPNSHEVQHANGNERSQPRDLTNIERRAIYARLLEKSMNRKLEKDTTSIVPTAPTSTSPSSTCINSSPTSTSPSFTCLLCFDV</sequence>
<dbReference type="InterPro" id="IPR056671">
    <property type="entry name" value="DUF7769"/>
</dbReference>
<evidence type="ECO:0000313" key="3">
    <source>
        <dbReference type="EMBL" id="EAY73961.1"/>
    </source>
</evidence>
<proteinExistence type="predicted"/>
<dbReference type="EMBL" id="CM000126">
    <property type="protein sequence ID" value="EAY73961.1"/>
    <property type="molecule type" value="Genomic_DNA"/>
</dbReference>